<sequence>MSIPGCKIKALRAKTNTYIKTPVRGEEPVFVVTGRKEDVAKAKREILSAAEHFSQIRASRKSTLGGGGVGVGGGVGTGGGTVPGPPANVPGHVTIQVRVPYRVVGLVVGPKGATIKRIQHQTHTYIVTPSRDKEPVFEVTGLPESVEAARKEIEAHIAVRTGGGVGGAVPCGGPDFGDDADVGRSGIVGEEILASLYKNGLGFLYPNIKACNDLASRVCGKLGRNGEGPFARAPPDVAFPSSLLDSTPLDSVLFPSDFSSSLSGGGSSSSSSSSSSSTSGGITATNGTFGTSSTPWGGLDRDEGLGESPSFEGPPSGPWSDLKSGTAGRFSPTIVGNGEPTSPHLPARRVGSDPLGVTAVGTSVSPTDSVASLASIGSNGAAPGGRRECVVCCEREVVAALVPCGHNLFCMECGQRVCSRADAHCPVCQHPVKQAIRIFS</sequence>
<dbReference type="InterPro" id="IPR047227">
    <property type="entry name" value="MEX3"/>
</dbReference>
<evidence type="ECO:0000256" key="9">
    <source>
        <dbReference type="ARBA" id="ARBA00023242"/>
    </source>
</evidence>
<keyword evidence="7" id="KW-0862">Zinc</keyword>
<keyword evidence="6 11" id="KW-0863">Zinc-finger</keyword>
<dbReference type="SUPFAM" id="SSF54791">
    <property type="entry name" value="Eukaryotic type KH-domain (KH-domain type I)"/>
    <property type="match status" value="2"/>
</dbReference>
<dbReference type="PROSITE" id="PS50089">
    <property type="entry name" value="ZF_RING_2"/>
    <property type="match status" value="1"/>
</dbReference>
<evidence type="ECO:0000256" key="2">
    <source>
        <dbReference type="ARBA" id="ARBA00004496"/>
    </source>
</evidence>
<protein>
    <recommendedName>
        <fullName evidence="13">RING-type domain-containing protein</fullName>
    </recommendedName>
</protein>
<reference evidence="14" key="1">
    <citation type="submission" date="2013-04" db="EMBL/GenBank/DDBJ databases">
        <authorList>
            <person name="Qu J."/>
            <person name="Murali S.C."/>
            <person name="Bandaranaike D."/>
            <person name="Bellair M."/>
            <person name="Blankenburg K."/>
            <person name="Chao H."/>
            <person name="Dinh H."/>
            <person name="Doddapaneni H."/>
            <person name="Downs B."/>
            <person name="Dugan-Rocha S."/>
            <person name="Elkadiri S."/>
            <person name="Gnanaolivu R.D."/>
            <person name="Hernandez B."/>
            <person name="Javaid M."/>
            <person name="Jayaseelan J.C."/>
            <person name="Lee S."/>
            <person name="Li M."/>
            <person name="Ming W."/>
            <person name="Munidasa M."/>
            <person name="Muniz J."/>
            <person name="Nguyen L."/>
            <person name="Ongeri F."/>
            <person name="Osuji N."/>
            <person name="Pu L.-L."/>
            <person name="Puazo M."/>
            <person name="Qu C."/>
            <person name="Quiroz J."/>
            <person name="Raj R."/>
            <person name="Weissenberger G."/>
            <person name="Xin Y."/>
            <person name="Zou X."/>
            <person name="Han Y."/>
            <person name="Richards S."/>
            <person name="Worley K."/>
            <person name="Muzny D."/>
            <person name="Gibbs R."/>
        </authorList>
    </citation>
    <scope>NUCLEOTIDE SEQUENCE</scope>
    <source>
        <strain evidence="14">Sampled in the wild</strain>
    </source>
</reference>
<dbReference type="InterPro" id="IPR047226">
    <property type="entry name" value="KH-I_MEX3_rpt2"/>
</dbReference>
<comment type="subcellular location">
    <subcellularLocation>
        <location evidence="2">Cytoplasm</location>
    </subcellularLocation>
    <subcellularLocation>
        <location evidence="1">Nucleus</location>
    </subcellularLocation>
</comment>
<dbReference type="GO" id="GO:0003723">
    <property type="term" value="F:RNA binding"/>
    <property type="evidence" value="ECO:0007669"/>
    <property type="project" value="UniProtKB-UniRule"/>
</dbReference>
<dbReference type="Gene3D" id="3.30.1370.10">
    <property type="entry name" value="K Homology domain, type 1"/>
    <property type="match status" value="2"/>
</dbReference>
<evidence type="ECO:0000256" key="1">
    <source>
        <dbReference type="ARBA" id="ARBA00004123"/>
    </source>
</evidence>
<dbReference type="CDD" id="cd16518">
    <property type="entry name" value="RING-HC_MEX3"/>
    <property type="match status" value="1"/>
</dbReference>
<dbReference type="InterPro" id="IPR001841">
    <property type="entry name" value="Znf_RING"/>
</dbReference>
<dbReference type="SUPFAM" id="SSF57850">
    <property type="entry name" value="RING/U-box"/>
    <property type="match status" value="1"/>
</dbReference>
<dbReference type="Pfam" id="PF00013">
    <property type="entry name" value="KH_1"/>
    <property type="match status" value="2"/>
</dbReference>
<dbReference type="PROSITE" id="PS50084">
    <property type="entry name" value="KH_TYPE_1"/>
    <property type="match status" value="2"/>
</dbReference>
<comment type="caution">
    <text evidence="14">The sequence shown here is derived from an EMBL/GenBank/DDBJ whole genome shotgun (WGS) entry which is preliminary data.</text>
</comment>
<evidence type="ECO:0000259" key="13">
    <source>
        <dbReference type="PROSITE" id="PS50089"/>
    </source>
</evidence>
<evidence type="ECO:0000313" key="14">
    <source>
        <dbReference type="EMBL" id="KAG8222187.1"/>
    </source>
</evidence>
<evidence type="ECO:0000256" key="10">
    <source>
        <dbReference type="PROSITE-ProRule" id="PRU00117"/>
    </source>
</evidence>
<feature type="compositionally biased region" description="Low complexity" evidence="12">
    <location>
        <begin position="306"/>
        <end position="320"/>
    </location>
</feature>
<keyword evidence="9" id="KW-0539">Nucleus</keyword>
<dbReference type="AlphaFoldDB" id="A0A8K0NUJ9"/>
<evidence type="ECO:0000256" key="4">
    <source>
        <dbReference type="ARBA" id="ARBA00022723"/>
    </source>
</evidence>
<feature type="compositionally biased region" description="Polar residues" evidence="12">
    <location>
        <begin position="282"/>
        <end position="295"/>
    </location>
</feature>
<dbReference type="GO" id="GO:0005634">
    <property type="term" value="C:nucleus"/>
    <property type="evidence" value="ECO:0007669"/>
    <property type="project" value="UniProtKB-SubCell"/>
</dbReference>
<evidence type="ECO:0000256" key="7">
    <source>
        <dbReference type="ARBA" id="ARBA00022833"/>
    </source>
</evidence>
<gene>
    <name evidence="14" type="ORF">J437_LFUL001279</name>
</gene>
<dbReference type="Gene3D" id="3.30.40.10">
    <property type="entry name" value="Zinc/RING finger domain, C3HC4 (zinc finger)"/>
    <property type="match status" value="1"/>
</dbReference>
<accession>A0A8K0NUJ9</accession>
<evidence type="ECO:0000256" key="5">
    <source>
        <dbReference type="ARBA" id="ARBA00022737"/>
    </source>
</evidence>
<name>A0A8K0NUJ9_LADFU</name>
<dbReference type="GO" id="GO:0005737">
    <property type="term" value="C:cytoplasm"/>
    <property type="evidence" value="ECO:0007669"/>
    <property type="project" value="UniProtKB-SubCell"/>
</dbReference>
<organism evidence="14 15">
    <name type="scientific">Ladona fulva</name>
    <name type="common">Scarce chaser dragonfly</name>
    <name type="synonym">Libellula fulva</name>
    <dbReference type="NCBI Taxonomy" id="123851"/>
    <lineage>
        <taxon>Eukaryota</taxon>
        <taxon>Metazoa</taxon>
        <taxon>Ecdysozoa</taxon>
        <taxon>Arthropoda</taxon>
        <taxon>Hexapoda</taxon>
        <taxon>Insecta</taxon>
        <taxon>Pterygota</taxon>
        <taxon>Palaeoptera</taxon>
        <taxon>Odonata</taxon>
        <taxon>Epiprocta</taxon>
        <taxon>Anisoptera</taxon>
        <taxon>Libelluloidea</taxon>
        <taxon>Libellulidae</taxon>
        <taxon>Ladona</taxon>
    </lineage>
</organism>
<evidence type="ECO:0000256" key="12">
    <source>
        <dbReference type="SAM" id="MobiDB-lite"/>
    </source>
</evidence>
<dbReference type="InterPro" id="IPR036612">
    <property type="entry name" value="KH_dom_type_1_sf"/>
</dbReference>
<evidence type="ECO:0000256" key="6">
    <source>
        <dbReference type="ARBA" id="ARBA00022771"/>
    </source>
</evidence>
<keyword evidence="15" id="KW-1185">Reference proteome</keyword>
<dbReference type="OrthoDB" id="427410at2759"/>
<dbReference type="InterPro" id="IPR004088">
    <property type="entry name" value="KH_dom_type_1"/>
</dbReference>
<dbReference type="EMBL" id="KZ308126">
    <property type="protein sequence ID" value="KAG8222187.1"/>
    <property type="molecule type" value="Genomic_DNA"/>
</dbReference>
<dbReference type="GO" id="GO:0010468">
    <property type="term" value="P:regulation of gene expression"/>
    <property type="evidence" value="ECO:0007669"/>
    <property type="project" value="UniProtKB-ARBA"/>
</dbReference>
<evidence type="ECO:0000313" key="15">
    <source>
        <dbReference type="Proteomes" id="UP000792457"/>
    </source>
</evidence>
<keyword evidence="3" id="KW-0963">Cytoplasm</keyword>
<dbReference type="FunFam" id="3.30.40.10:FF:000090">
    <property type="entry name" value="Mex-3 RNA-binding family member C"/>
    <property type="match status" value="1"/>
</dbReference>
<keyword evidence="4" id="KW-0479">Metal-binding</keyword>
<keyword evidence="5" id="KW-0677">Repeat</keyword>
<reference evidence="14" key="2">
    <citation type="submission" date="2017-10" db="EMBL/GenBank/DDBJ databases">
        <title>Ladona fulva Genome sequencing and assembly.</title>
        <authorList>
            <person name="Murali S."/>
            <person name="Richards S."/>
            <person name="Bandaranaike D."/>
            <person name="Bellair M."/>
            <person name="Blankenburg K."/>
            <person name="Chao H."/>
            <person name="Dinh H."/>
            <person name="Doddapaneni H."/>
            <person name="Dugan-Rocha S."/>
            <person name="Elkadiri S."/>
            <person name="Gnanaolivu R."/>
            <person name="Hernandez B."/>
            <person name="Skinner E."/>
            <person name="Javaid M."/>
            <person name="Lee S."/>
            <person name="Li M."/>
            <person name="Ming W."/>
            <person name="Munidasa M."/>
            <person name="Muniz J."/>
            <person name="Nguyen L."/>
            <person name="Hughes D."/>
            <person name="Osuji N."/>
            <person name="Pu L.-L."/>
            <person name="Puazo M."/>
            <person name="Qu C."/>
            <person name="Quiroz J."/>
            <person name="Raj R."/>
            <person name="Weissenberger G."/>
            <person name="Xin Y."/>
            <person name="Zou X."/>
            <person name="Han Y."/>
            <person name="Worley K."/>
            <person name="Muzny D."/>
            <person name="Gibbs R."/>
        </authorList>
    </citation>
    <scope>NUCLEOTIDE SEQUENCE</scope>
    <source>
        <strain evidence="14">Sampled in the wild</strain>
    </source>
</reference>
<dbReference type="PANTHER" id="PTHR23285:SF7">
    <property type="entry name" value="LD09246P1"/>
    <property type="match status" value="1"/>
</dbReference>
<feature type="domain" description="RING-type" evidence="13">
    <location>
        <begin position="389"/>
        <end position="429"/>
    </location>
</feature>
<evidence type="ECO:0000256" key="11">
    <source>
        <dbReference type="PROSITE-ProRule" id="PRU00175"/>
    </source>
</evidence>
<dbReference type="GO" id="GO:0008270">
    <property type="term" value="F:zinc ion binding"/>
    <property type="evidence" value="ECO:0007669"/>
    <property type="project" value="UniProtKB-KW"/>
</dbReference>
<dbReference type="FunFam" id="3.30.1370.10:FF:000012">
    <property type="entry name" value="Mex-3 RNA-binding family member D"/>
    <property type="match status" value="1"/>
</dbReference>
<dbReference type="SMART" id="SM00322">
    <property type="entry name" value="KH"/>
    <property type="match status" value="2"/>
</dbReference>
<dbReference type="PANTHER" id="PTHR23285">
    <property type="entry name" value="RING FINGER AND KH DOMAIN CONTAINING PROTEIN 1"/>
    <property type="match status" value="1"/>
</dbReference>
<dbReference type="InterPro" id="IPR013083">
    <property type="entry name" value="Znf_RING/FYVE/PHD"/>
</dbReference>
<dbReference type="CDD" id="cd22424">
    <property type="entry name" value="KH-I_MEX3_rpt2"/>
    <property type="match status" value="1"/>
</dbReference>
<evidence type="ECO:0000256" key="3">
    <source>
        <dbReference type="ARBA" id="ARBA00022490"/>
    </source>
</evidence>
<evidence type="ECO:0000256" key="8">
    <source>
        <dbReference type="ARBA" id="ARBA00022884"/>
    </source>
</evidence>
<keyword evidence="8 10" id="KW-0694">RNA-binding</keyword>
<dbReference type="InterPro" id="IPR004087">
    <property type="entry name" value="KH_dom"/>
</dbReference>
<feature type="compositionally biased region" description="Low complexity" evidence="12">
    <location>
        <begin position="268"/>
        <end position="281"/>
    </location>
</feature>
<proteinExistence type="predicted"/>
<feature type="region of interest" description="Disordered" evidence="12">
    <location>
        <begin position="263"/>
        <end position="354"/>
    </location>
</feature>
<dbReference type="Pfam" id="PF13920">
    <property type="entry name" value="zf-C3HC4_3"/>
    <property type="match status" value="1"/>
</dbReference>
<dbReference type="Proteomes" id="UP000792457">
    <property type="component" value="Unassembled WGS sequence"/>
</dbReference>